<dbReference type="PANTHER" id="PTHR11104:SF0">
    <property type="entry name" value="SPBETA PROPHAGE-DERIVED AMINOGLYCOSIDE N(3')-ACETYLTRANSFERASE-LIKE PROTEIN YOKD"/>
    <property type="match status" value="1"/>
</dbReference>
<proteinExistence type="inferred from homology"/>
<comment type="caution">
    <text evidence="4">The sequence shown here is derived from an EMBL/GenBank/DDBJ whole genome shotgun (WGS) entry which is preliminary data.</text>
</comment>
<comment type="similarity">
    <text evidence="1">Belongs to the antibiotic N-acetyltransferase family.</text>
</comment>
<reference evidence="4 5" key="1">
    <citation type="submission" date="2019-05" db="EMBL/GenBank/DDBJ databases">
        <title>Streptomyces marianii sp. nov., a novel marine actinomycete from southern coast of India.</title>
        <authorList>
            <person name="Iniyan A.M."/>
            <person name="Wink J."/>
            <person name="Ramprasad E."/>
            <person name="Ramana C.V."/>
            <person name="Bunk B."/>
            <person name="Sproer C."/>
            <person name="Joseph F.-J.R.S."/>
            <person name="Vincent S.G.P."/>
        </authorList>
    </citation>
    <scope>NUCLEOTIDE SEQUENCE [LARGE SCALE GENOMIC DNA]</scope>
    <source>
        <strain evidence="4 5">ICN19</strain>
    </source>
</reference>
<keyword evidence="3" id="KW-0012">Acyltransferase</keyword>
<dbReference type="InterPro" id="IPR028345">
    <property type="entry name" value="Antibiotic_NAT-like"/>
</dbReference>
<evidence type="ECO:0000313" key="5">
    <source>
        <dbReference type="Proteomes" id="UP000305921"/>
    </source>
</evidence>
<evidence type="ECO:0000256" key="3">
    <source>
        <dbReference type="ARBA" id="ARBA00023315"/>
    </source>
</evidence>
<sequence length="258" mass="27382">MTGTVVERDGLARQLTELGLRTGETVLVHAGLGGTGLDAPELLDALLRTLGAEGTLVVPAFTTENSDTSAAHLRRVAGMTPTQAAAFRATMPAYDPATTPSTGMGRLAECVRTTPGAMRSAHPQTSFAALGRRAGELLSRHPLTCHLGEESPLGALYRAGARVLMINVGFSVCTAFHLAEYRIGAPLRRYACVVRGAHGPEWTEYRDVQLDDGDFDAVGAAFSWNLEQKGQLGGTTATLFSITDAVDHAVAWMSEKRC</sequence>
<dbReference type="SUPFAM" id="SSF110710">
    <property type="entry name" value="TTHA0583/YokD-like"/>
    <property type="match status" value="1"/>
</dbReference>
<keyword evidence="5" id="KW-1185">Reference proteome</keyword>
<evidence type="ECO:0000313" key="4">
    <source>
        <dbReference type="EMBL" id="TLQ46809.1"/>
    </source>
</evidence>
<gene>
    <name evidence="4" type="ORF">FEF34_31010</name>
</gene>
<name>A0A5R9EDD8_9ACTN</name>
<dbReference type="GO" id="GO:0046677">
    <property type="term" value="P:response to antibiotic"/>
    <property type="evidence" value="ECO:0007669"/>
    <property type="project" value="InterPro"/>
</dbReference>
<dbReference type="GO" id="GO:0008080">
    <property type="term" value="F:N-acetyltransferase activity"/>
    <property type="evidence" value="ECO:0007669"/>
    <property type="project" value="InterPro"/>
</dbReference>
<dbReference type="PANTHER" id="PTHR11104">
    <property type="entry name" value="AMINOGLYCOSIDE N3-ACETYLTRANSFERASE"/>
    <property type="match status" value="1"/>
</dbReference>
<dbReference type="InterPro" id="IPR003679">
    <property type="entry name" value="Amioglycoside_AcTrfase"/>
</dbReference>
<protein>
    <submittedName>
        <fullName evidence="4">AAC(3) family N-acetyltransferase</fullName>
    </submittedName>
</protein>
<evidence type="ECO:0000256" key="1">
    <source>
        <dbReference type="ARBA" id="ARBA00006383"/>
    </source>
</evidence>
<accession>A0A5R9EDD8</accession>
<dbReference type="OrthoDB" id="7330654at2"/>
<dbReference type="AlphaFoldDB" id="A0A5R9EDD8"/>
<dbReference type="Proteomes" id="UP000305921">
    <property type="component" value="Unassembled WGS sequence"/>
</dbReference>
<organism evidence="4 5">
    <name type="scientific">Streptomyces marianii</name>
    <dbReference type="NCBI Taxonomy" id="1817406"/>
    <lineage>
        <taxon>Bacteria</taxon>
        <taxon>Bacillati</taxon>
        <taxon>Actinomycetota</taxon>
        <taxon>Actinomycetes</taxon>
        <taxon>Kitasatosporales</taxon>
        <taxon>Streptomycetaceae</taxon>
        <taxon>Streptomyces</taxon>
    </lineage>
</organism>
<evidence type="ECO:0000256" key="2">
    <source>
        <dbReference type="ARBA" id="ARBA00022679"/>
    </source>
</evidence>
<keyword evidence="2 4" id="KW-0808">Transferase</keyword>
<dbReference type="Pfam" id="PF02522">
    <property type="entry name" value="Antibiotic_NAT"/>
    <property type="match status" value="1"/>
</dbReference>
<dbReference type="RefSeq" id="WP_138056111.1">
    <property type="nucleotide sequence ID" value="NZ_VAWE01000001.1"/>
</dbReference>
<dbReference type="EMBL" id="VAWE01000001">
    <property type="protein sequence ID" value="TLQ46809.1"/>
    <property type="molecule type" value="Genomic_DNA"/>
</dbReference>